<feature type="compositionally biased region" description="Basic residues" evidence="1">
    <location>
        <begin position="509"/>
        <end position="519"/>
    </location>
</feature>
<gene>
    <name evidence="2" type="ORF">PLEOSDRAFT_1109938</name>
</gene>
<feature type="compositionally biased region" description="Basic and acidic residues" evidence="1">
    <location>
        <begin position="354"/>
        <end position="366"/>
    </location>
</feature>
<dbReference type="InParanoid" id="A0A067N7D6"/>
<proteinExistence type="predicted"/>
<dbReference type="AlphaFoldDB" id="A0A067N7D6"/>
<dbReference type="Proteomes" id="UP000027073">
    <property type="component" value="Unassembled WGS sequence"/>
</dbReference>
<dbReference type="OrthoDB" id="3085800at2759"/>
<sequence length="519" mass="56140">MGNTQASSSSAPGETALASADELQAKIFLALSTIAETSKTLKASYGDEADPRVLSFVDDIGAHLPKSVRALEYARLRIHQNLIPVSDSDAVKDMPVVVQYIDSKGPAEAPITVDTDKTEAAFVVPQLATDTPSPPLEEGEVCTLTLTVDLDVEEYDERPLHLTFKADPLADGRLPIPPFTWVVDANLRQFLIEQDQIQREKRQLTAKKGKGKQCDMPEEPTDSRDTLPVTIVIIKPSTVPATTDAPGILPAPGASNESIAPPTGGLKFKYSLNEQFHPRFPPREGALEGPLSIEDVLPINEGYELVKSYEHAARGLIFTYQLKDWPIVLENAAATSEAAAKSRLKKVLKEVKAAQRDVEQPAKEQPAKAALRVPRTARARVAPAIAVPIRRSSRLGSAKSSTKTEDHHPAVVSSSSKGTKEATATKKPAGTKKAANTKKTEDTKKAMDTKKIAEVRNTRKRKAEENVEEDVQVDASIKATAVPTKKARRAPTTKKAASAESADAEKIPAAKKVRSTRQK</sequence>
<feature type="region of interest" description="Disordered" evidence="1">
    <location>
        <begin position="354"/>
        <end position="373"/>
    </location>
</feature>
<protein>
    <submittedName>
        <fullName evidence="2">Uncharacterized protein</fullName>
    </submittedName>
</protein>
<feature type="compositionally biased region" description="Low complexity" evidence="1">
    <location>
        <begin position="425"/>
        <end position="434"/>
    </location>
</feature>
<organism evidence="2 3">
    <name type="scientific">Pleurotus ostreatus (strain PC15)</name>
    <name type="common">Oyster mushroom</name>
    <dbReference type="NCBI Taxonomy" id="1137138"/>
    <lineage>
        <taxon>Eukaryota</taxon>
        <taxon>Fungi</taxon>
        <taxon>Dikarya</taxon>
        <taxon>Basidiomycota</taxon>
        <taxon>Agaricomycotina</taxon>
        <taxon>Agaricomycetes</taxon>
        <taxon>Agaricomycetidae</taxon>
        <taxon>Agaricales</taxon>
        <taxon>Pleurotineae</taxon>
        <taxon>Pleurotaceae</taxon>
        <taxon>Pleurotus</taxon>
    </lineage>
</organism>
<dbReference type="EMBL" id="KL198014">
    <property type="protein sequence ID" value="KDQ22845.1"/>
    <property type="molecule type" value="Genomic_DNA"/>
</dbReference>
<name>A0A067N7D6_PLEO1</name>
<evidence type="ECO:0000313" key="3">
    <source>
        <dbReference type="Proteomes" id="UP000027073"/>
    </source>
</evidence>
<reference evidence="3" key="1">
    <citation type="journal article" date="2014" name="Proc. Natl. Acad. Sci. U.S.A.">
        <title>Extensive sampling of basidiomycete genomes demonstrates inadequacy of the white-rot/brown-rot paradigm for wood decay fungi.</title>
        <authorList>
            <person name="Riley R."/>
            <person name="Salamov A.A."/>
            <person name="Brown D.W."/>
            <person name="Nagy L.G."/>
            <person name="Floudas D."/>
            <person name="Held B.W."/>
            <person name="Levasseur A."/>
            <person name="Lombard V."/>
            <person name="Morin E."/>
            <person name="Otillar R."/>
            <person name="Lindquist E.A."/>
            <person name="Sun H."/>
            <person name="LaButti K.M."/>
            <person name="Schmutz J."/>
            <person name="Jabbour D."/>
            <person name="Luo H."/>
            <person name="Baker S.E."/>
            <person name="Pisabarro A.G."/>
            <person name="Walton J.D."/>
            <person name="Blanchette R.A."/>
            <person name="Henrissat B."/>
            <person name="Martin F."/>
            <person name="Cullen D."/>
            <person name="Hibbett D.S."/>
            <person name="Grigoriev I.V."/>
        </authorList>
    </citation>
    <scope>NUCLEOTIDE SEQUENCE [LARGE SCALE GENOMIC DNA]</scope>
    <source>
        <strain evidence="3">PC15</strain>
    </source>
</reference>
<feature type="compositionally biased region" description="Basic and acidic residues" evidence="1">
    <location>
        <begin position="438"/>
        <end position="465"/>
    </location>
</feature>
<evidence type="ECO:0000256" key="1">
    <source>
        <dbReference type="SAM" id="MobiDB-lite"/>
    </source>
</evidence>
<dbReference type="VEuPathDB" id="FungiDB:PLEOSDRAFT_1109938"/>
<dbReference type="HOGENOM" id="CLU_524882_0_0_1"/>
<feature type="region of interest" description="Disordered" evidence="1">
    <location>
        <begin position="203"/>
        <end position="223"/>
    </location>
</feature>
<evidence type="ECO:0000313" key="2">
    <source>
        <dbReference type="EMBL" id="KDQ22845.1"/>
    </source>
</evidence>
<feature type="region of interest" description="Disordered" evidence="1">
    <location>
        <begin position="392"/>
        <end position="519"/>
    </location>
</feature>
<accession>A0A067N7D6</accession>